<dbReference type="OMA" id="EDTVEGW"/>
<feature type="compositionally biased region" description="Basic residues" evidence="1">
    <location>
        <begin position="468"/>
        <end position="478"/>
    </location>
</feature>
<keyword evidence="3" id="KW-1185">Reference proteome</keyword>
<gene>
    <name evidence="2" type="ORF">CC1G_06368</name>
</gene>
<feature type="compositionally biased region" description="Basic and acidic residues" evidence="1">
    <location>
        <begin position="520"/>
        <end position="533"/>
    </location>
</feature>
<evidence type="ECO:0000313" key="2">
    <source>
        <dbReference type="EMBL" id="EAU85467.1"/>
    </source>
</evidence>
<dbReference type="Proteomes" id="UP000001861">
    <property type="component" value="Unassembled WGS sequence"/>
</dbReference>
<sequence>MEHEGDWVGDSENEDEFAMTTMGHEGRSLSQISMELELQASRAKAIEETSHISTFSTVDAQAGPSKAVSSINPFSSPSKRQDGNDGVSSSISTLTTPSLTRPRPRPRPRPLQAKKKTLSDDDPTVTADSSGRSTFNFLDQIVNTGSREIELPTSSEAPAFDFPDMLSIADRAKTRQRGTTATQAIGHDSTRELGGNGKERILASTKSTLAKPSASKRSKGKAKAAPDPSAEVIELTDDSGDELNLTNKKQKKKAARSSAPNHSPSDQLLPSGPLEQTKPPRPRPRPRAKRLTTTDDKTLSDPPGPPVTDIPSSFPNQPAQNPAIPSSLPPSDFPLTSQPPAGEHLDVPRIETLAATANGSSSSQKDQSDFDELLGDDIDLPPIDPKNGPPPTFFAASSSLPTTAKGVDQREVLSHAERDVVDLTMFPTLPHPEGNLPLADKPKRKKSKKARDDEDGYDPDFDANDHPPKKKKSSKKKTGQVEVVITSRTGSNAITEGHGDDSMRLVQDGKDKKKKKSKSKEKSKETNGKKGNETQEVFKSNEFIEDSDEDPLAQPNSAPSDPAKAPVIPSPLEPAPDPRPPSRPLSPLSDIDMDTDLEPPTRPKAAKKRKSMAIPDDKGDQGNGVSSTAASPSKRQKVTKSSAEKNDNRTKSREVEARLEANEHGRVDHEQSMAPSKVQSKKRKTGVVVSDEEDEGEAWNILTKTPGSKKGADHREPPHPDLSKENIQPLSSPKPSEMSAPVAKPFHRRPSIAPRKSTPMTELIKRVNSLPNSPFPVASSARVPGISRATAYSPYLKSSRTALSKIAPLHPNRRTPPPPPPPPPPKKKTKKELEREEKWEEELIDSLGGIEVWAAMSDMERRDLRKAKFEAEMGGWD</sequence>
<feature type="compositionally biased region" description="Basic and acidic residues" evidence="1">
    <location>
        <begin position="407"/>
        <end position="421"/>
    </location>
</feature>
<feature type="compositionally biased region" description="Low complexity" evidence="1">
    <location>
        <begin position="88"/>
        <end position="101"/>
    </location>
</feature>
<dbReference type="KEGG" id="cci:CC1G_06368"/>
<feature type="compositionally biased region" description="Polar residues" evidence="1">
    <location>
        <begin position="258"/>
        <end position="268"/>
    </location>
</feature>
<feature type="compositionally biased region" description="Acidic residues" evidence="1">
    <location>
        <begin position="369"/>
        <end position="379"/>
    </location>
</feature>
<feature type="compositionally biased region" description="Basic residues" evidence="1">
    <location>
        <begin position="102"/>
        <end position="116"/>
    </location>
</feature>
<feature type="region of interest" description="Disordered" evidence="1">
    <location>
        <begin position="1"/>
        <end position="26"/>
    </location>
</feature>
<protein>
    <submittedName>
        <fullName evidence="2">Uncharacterized protein</fullName>
    </submittedName>
</protein>
<dbReference type="InParanoid" id="A8NTR0"/>
<feature type="compositionally biased region" description="Basic and acidic residues" evidence="1">
    <location>
        <begin position="710"/>
        <end position="724"/>
    </location>
</feature>
<name>A8NTR0_COPC7</name>
<feature type="compositionally biased region" description="Pro residues" evidence="1">
    <location>
        <begin position="814"/>
        <end position="824"/>
    </location>
</feature>
<dbReference type="VEuPathDB" id="FungiDB:CC1G_06368"/>
<accession>A8NTR0</accession>
<feature type="region of interest" description="Disordered" evidence="1">
    <location>
        <begin position="801"/>
        <end position="839"/>
    </location>
</feature>
<dbReference type="AlphaFoldDB" id="A8NTR0"/>
<comment type="caution">
    <text evidence="2">The sequence shown here is derived from an EMBL/GenBank/DDBJ whole genome shotgun (WGS) entry which is preliminary data.</text>
</comment>
<dbReference type="RefSeq" id="XP_001836283.1">
    <property type="nucleotide sequence ID" value="XM_001836231.1"/>
</dbReference>
<feature type="compositionally biased region" description="Basic and acidic residues" evidence="1">
    <location>
        <begin position="642"/>
        <end position="671"/>
    </location>
</feature>
<feature type="compositionally biased region" description="Polar residues" evidence="1">
    <location>
        <begin position="725"/>
        <end position="734"/>
    </location>
</feature>
<feature type="compositionally biased region" description="Polar residues" evidence="1">
    <location>
        <begin position="623"/>
        <end position="633"/>
    </location>
</feature>
<feature type="compositionally biased region" description="Basic and acidic residues" evidence="1">
    <location>
        <begin position="497"/>
        <end position="511"/>
    </location>
</feature>
<evidence type="ECO:0000313" key="3">
    <source>
        <dbReference type="Proteomes" id="UP000001861"/>
    </source>
</evidence>
<feature type="compositionally biased region" description="Pro residues" evidence="1">
    <location>
        <begin position="568"/>
        <end position="584"/>
    </location>
</feature>
<feature type="compositionally biased region" description="Polar residues" evidence="1">
    <location>
        <begin position="310"/>
        <end position="324"/>
    </location>
</feature>
<feature type="compositionally biased region" description="Basic residues" evidence="1">
    <location>
        <begin position="280"/>
        <end position="290"/>
    </location>
</feature>
<feature type="compositionally biased region" description="Pro residues" evidence="1">
    <location>
        <begin position="382"/>
        <end position="392"/>
    </location>
</feature>
<feature type="region of interest" description="Disordered" evidence="1">
    <location>
        <begin position="174"/>
        <end position="786"/>
    </location>
</feature>
<feature type="compositionally biased region" description="Acidic residues" evidence="1">
    <location>
        <begin position="7"/>
        <end position="17"/>
    </location>
</feature>
<dbReference type="OrthoDB" id="3271227at2759"/>
<feature type="region of interest" description="Disordered" evidence="1">
    <location>
        <begin position="55"/>
        <end position="133"/>
    </location>
</feature>
<feature type="compositionally biased region" description="Polar residues" evidence="1">
    <location>
        <begin position="67"/>
        <end position="78"/>
    </location>
</feature>
<feature type="compositionally biased region" description="Acidic residues" evidence="1">
    <location>
        <begin position="453"/>
        <end position="462"/>
    </location>
</feature>
<dbReference type="eggNOG" id="ENOG502SQP6">
    <property type="taxonomic scope" value="Eukaryota"/>
</dbReference>
<proteinExistence type="predicted"/>
<dbReference type="GeneID" id="6012824"/>
<reference evidence="2 3" key="1">
    <citation type="journal article" date="2010" name="Proc. Natl. Acad. Sci. U.S.A.">
        <title>Insights into evolution of multicellular fungi from the assembled chromosomes of the mushroom Coprinopsis cinerea (Coprinus cinereus).</title>
        <authorList>
            <person name="Stajich J.E."/>
            <person name="Wilke S.K."/>
            <person name="Ahren D."/>
            <person name="Au C.H."/>
            <person name="Birren B.W."/>
            <person name="Borodovsky M."/>
            <person name="Burns C."/>
            <person name="Canback B."/>
            <person name="Casselton L.A."/>
            <person name="Cheng C.K."/>
            <person name="Deng J."/>
            <person name="Dietrich F.S."/>
            <person name="Fargo D.C."/>
            <person name="Farman M.L."/>
            <person name="Gathman A.C."/>
            <person name="Goldberg J."/>
            <person name="Guigo R."/>
            <person name="Hoegger P.J."/>
            <person name="Hooker J.B."/>
            <person name="Huggins A."/>
            <person name="James T.Y."/>
            <person name="Kamada T."/>
            <person name="Kilaru S."/>
            <person name="Kodira C."/>
            <person name="Kues U."/>
            <person name="Kupfer D."/>
            <person name="Kwan H.S."/>
            <person name="Lomsadze A."/>
            <person name="Li W."/>
            <person name="Lilly W.W."/>
            <person name="Ma L.J."/>
            <person name="Mackey A.J."/>
            <person name="Manning G."/>
            <person name="Martin F."/>
            <person name="Muraguchi H."/>
            <person name="Natvig D.O."/>
            <person name="Palmerini H."/>
            <person name="Ramesh M.A."/>
            <person name="Rehmeyer C.J."/>
            <person name="Roe B.A."/>
            <person name="Shenoy N."/>
            <person name="Stanke M."/>
            <person name="Ter-Hovhannisyan V."/>
            <person name="Tunlid A."/>
            <person name="Velagapudi R."/>
            <person name="Vision T.J."/>
            <person name="Zeng Q."/>
            <person name="Zolan M.E."/>
            <person name="Pukkila P.J."/>
        </authorList>
    </citation>
    <scope>NUCLEOTIDE SEQUENCE [LARGE SCALE GENOMIC DNA]</scope>
    <source>
        <strain evidence="3">Okayama-7 / 130 / ATCC MYA-4618 / FGSC 9003</strain>
    </source>
</reference>
<organism evidence="2 3">
    <name type="scientific">Coprinopsis cinerea (strain Okayama-7 / 130 / ATCC MYA-4618 / FGSC 9003)</name>
    <name type="common">Inky cap fungus</name>
    <name type="synonym">Hormographiella aspergillata</name>
    <dbReference type="NCBI Taxonomy" id="240176"/>
    <lineage>
        <taxon>Eukaryota</taxon>
        <taxon>Fungi</taxon>
        <taxon>Dikarya</taxon>
        <taxon>Basidiomycota</taxon>
        <taxon>Agaricomycotina</taxon>
        <taxon>Agaricomycetes</taxon>
        <taxon>Agaricomycetidae</taxon>
        <taxon>Agaricales</taxon>
        <taxon>Agaricineae</taxon>
        <taxon>Psathyrellaceae</taxon>
        <taxon>Coprinopsis</taxon>
    </lineage>
</organism>
<dbReference type="EMBL" id="AACS02000004">
    <property type="protein sequence ID" value="EAU85467.1"/>
    <property type="molecule type" value="Genomic_DNA"/>
</dbReference>
<evidence type="ECO:0000256" key="1">
    <source>
        <dbReference type="SAM" id="MobiDB-lite"/>
    </source>
</evidence>